<keyword evidence="10" id="KW-0472">Membrane</keyword>
<proteinExistence type="predicted"/>
<protein>
    <submittedName>
        <fullName evidence="13">Outer membrane cobalamin receptor protein</fullName>
    </submittedName>
</protein>
<dbReference type="GO" id="GO:0009279">
    <property type="term" value="C:cell outer membrane"/>
    <property type="evidence" value="ECO:0007669"/>
    <property type="project" value="UniProtKB-SubCell"/>
</dbReference>
<keyword evidence="13" id="KW-0675">Receptor</keyword>
<feature type="domain" description="TonB-dependent receptor-like beta-barrel" evidence="12">
    <location>
        <begin position="31"/>
        <end position="455"/>
    </location>
</feature>
<keyword evidence="8" id="KW-0406">Ion transport</keyword>
<evidence type="ECO:0000256" key="6">
    <source>
        <dbReference type="ARBA" id="ARBA00022729"/>
    </source>
</evidence>
<dbReference type="PANTHER" id="PTHR32552">
    <property type="entry name" value="FERRICHROME IRON RECEPTOR-RELATED"/>
    <property type="match status" value="1"/>
</dbReference>
<accession>M7NRB7</accession>
<dbReference type="Proteomes" id="UP000011910">
    <property type="component" value="Unassembled WGS sequence"/>
</dbReference>
<dbReference type="PATRIC" id="fig|1279009.4.peg.3862"/>
<keyword evidence="2" id="KW-0813">Transport</keyword>
<name>M7NRB7_9BACT</name>
<gene>
    <name evidence="13" type="ORF">ADICEAN_03817</name>
</gene>
<dbReference type="SUPFAM" id="SSF56935">
    <property type="entry name" value="Porins"/>
    <property type="match status" value="1"/>
</dbReference>
<evidence type="ECO:0000256" key="2">
    <source>
        <dbReference type="ARBA" id="ARBA00022448"/>
    </source>
</evidence>
<dbReference type="EMBL" id="AODQ01000150">
    <property type="protein sequence ID" value="EMR01069.1"/>
    <property type="molecule type" value="Genomic_DNA"/>
</dbReference>
<dbReference type="PANTHER" id="PTHR32552:SF68">
    <property type="entry name" value="FERRICHROME OUTER MEMBRANE TRANSPORTER_PHAGE RECEPTOR"/>
    <property type="match status" value="1"/>
</dbReference>
<reference evidence="13 14" key="1">
    <citation type="journal article" date="2013" name="Genome Announc.">
        <title>Draft Genome Sequence of Cesiribacter andamanensis Strain AMV16T, Isolated from a Soil Sample from a Mud Volcano in the Andaman Islands, India.</title>
        <authorList>
            <person name="Shivaji S."/>
            <person name="Ara S."/>
            <person name="Begum Z."/>
            <person name="Srinivas T.N."/>
            <person name="Singh A."/>
            <person name="Kumar Pinnaka A."/>
        </authorList>
    </citation>
    <scope>NUCLEOTIDE SEQUENCE [LARGE SCALE GENOMIC DNA]</scope>
    <source>
        <strain evidence="13 14">AMV16</strain>
    </source>
</reference>
<dbReference type="GO" id="GO:0015344">
    <property type="term" value="F:siderophore uptake transmembrane transporter activity"/>
    <property type="evidence" value="ECO:0007669"/>
    <property type="project" value="TreeGrafter"/>
</dbReference>
<dbReference type="eggNOG" id="COG4772">
    <property type="taxonomic scope" value="Bacteria"/>
</dbReference>
<comment type="subcellular location">
    <subcellularLocation>
        <location evidence="1">Cell outer membrane</location>
        <topology evidence="1">Multi-pass membrane protein</topology>
    </subcellularLocation>
</comment>
<dbReference type="InterPro" id="IPR036942">
    <property type="entry name" value="Beta-barrel_TonB_sf"/>
</dbReference>
<dbReference type="InterPro" id="IPR039426">
    <property type="entry name" value="TonB-dep_rcpt-like"/>
</dbReference>
<dbReference type="RefSeq" id="WP_009197196.1">
    <property type="nucleotide sequence ID" value="NZ_AODQ01000150.1"/>
</dbReference>
<organism evidence="13 14">
    <name type="scientific">Cesiribacter andamanensis AMV16</name>
    <dbReference type="NCBI Taxonomy" id="1279009"/>
    <lineage>
        <taxon>Bacteria</taxon>
        <taxon>Pseudomonadati</taxon>
        <taxon>Bacteroidota</taxon>
        <taxon>Cytophagia</taxon>
        <taxon>Cytophagales</taxon>
        <taxon>Cesiribacteraceae</taxon>
        <taxon>Cesiribacter</taxon>
    </lineage>
</organism>
<sequence length="497" mass="57587">MRGDAAGIEAYIARNWIDDEEQLRNLRTAGRTYNYYTYENETDNYQQDHYQLLFARDLSPSLQLNLAGHYTRGQGYYEQFRPNDRLSNYGLPAVEAGETPISRTDLIRRRWLDNHFGGLTYSLAWETSSPLKLVWGGGWNRYDGDHFGEVIWARYASTSNLGDRYYDNNAVKTDFNSFLKGYYALSPRLDLYGDVQYRRIDYRFGGLNNDRSLIAGDYEYHFWNPKGGLSYRLTPDFRLYTSYAIAHREPVRRDFTDAPLHAEGQGRNIPRPEVLRNLEMGWEGRLSPQLQLSANYYLMDYKDQLVLTGEINDVGSDIRINVPESYRMGMELQGVYTPIPELKLEANATFSRNRIGRFEDVLMNYDTGQQLRTEITNAPIAFSPNVVANGIVSVYPQRQLELSLLSKWVSRQYLDNTGADSRSLDPYWVNDLRVNYSIRPRFVEEIRLNLLVNNLFNTLYSSNGYTFGYIADGETIREVFLYPQAGTNFLIGATLRF</sequence>
<evidence type="ECO:0000256" key="7">
    <source>
        <dbReference type="ARBA" id="ARBA00023004"/>
    </source>
</evidence>
<dbReference type="InterPro" id="IPR000531">
    <property type="entry name" value="Beta-barrel_TonB"/>
</dbReference>
<evidence type="ECO:0000256" key="1">
    <source>
        <dbReference type="ARBA" id="ARBA00004571"/>
    </source>
</evidence>
<evidence type="ECO:0000256" key="11">
    <source>
        <dbReference type="ARBA" id="ARBA00023237"/>
    </source>
</evidence>
<keyword evidence="6" id="KW-0732">Signal</keyword>
<keyword evidence="11" id="KW-0998">Cell outer membrane</keyword>
<evidence type="ECO:0000259" key="12">
    <source>
        <dbReference type="Pfam" id="PF00593"/>
    </source>
</evidence>
<evidence type="ECO:0000313" key="13">
    <source>
        <dbReference type="EMBL" id="EMR01069.1"/>
    </source>
</evidence>
<dbReference type="AlphaFoldDB" id="M7NRB7"/>
<dbReference type="OrthoDB" id="9761152at2"/>
<evidence type="ECO:0000256" key="5">
    <source>
        <dbReference type="ARBA" id="ARBA00022692"/>
    </source>
</evidence>
<evidence type="ECO:0000256" key="10">
    <source>
        <dbReference type="ARBA" id="ARBA00023136"/>
    </source>
</evidence>
<evidence type="ECO:0000256" key="3">
    <source>
        <dbReference type="ARBA" id="ARBA00022452"/>
    </source>
</evidence>
<keyword evidence="5" id="KW-0812">Transmembrane</keyword>
<keyword evidence="14" id="KW-1185">Reference proteome</keyword>
<evidence type="ECO:0000313" key="14">
    <source>
        <dbReference type="Proteomes" id="UP000011910"/>
    </source>
</evidence>
<comment type="caution">
    <text evidence="13">The sequence shown here is derived from an EMBL/GenBank/DDBJ whole genome shotgun (WGS) entry which is preliminary data.</text>
</comment>
<keyword evidence="4" id="KW-0410">Iron transport</keyword>
<evidence type="ECO:0000256" key="8">
    <source>
        <dbReference type="ARBA" id="ARBA00023065"/>
    </source>
</evidence>
<dbReference type="Pfam" id="PF00593">
    <property type="entry name" value="TonB_dep_Rec_b-barrel"/>
    <property type="match status" value="1"/>
</dbReference>
<keyword evidence="9" id="KW-0798">TonB box</keyword>
<evidence type="ECO:0000256" key="4">
    <source>
        <dbReference type="ARBA" id="ARBA00022496"/>
    </source>
</evidence>
<dbReference type="STRING" id="1279009.ADICEAN_03817"/>
<evidence type="ECO:0000256" key="9">
    <source>
        <dbReference type="ARBA" id="ARBA00023077"/>
    </source>
</evidence>
<keyword evidence="3" id="KW-1134">Transmembrane beta strand</keyword>
<keyword evidence="7" id="KW-0408">Iron</keyword>
<dbReference type="Gene3D" id="2.40.170.20">
    <property type="entry name" value="TonB-dependent receptor, beta-barrel domain"/>
    <property type="match status" value="1"/>
</dbReference>